<dbReference type="InParanoid" id="A0A078AB92"/>
<organism evidence="1 2">
    <name type="scientific">Stylonychia lemnae</name>
    <name type="common">Ciliate</name>
    <dbReference type="NCBI Taxonomy" id="5949"/>
    <lineage>
        <taxon>Eukaryota</taxon>
        <taxon>Sar</taxon>
        <taxon>Alveolata</taxon>
        <taxon>Ciliophora</taxon>
        <taxon>Intramacronucleata</taxon>
        <taxon>Spirotrichea</taxon>
        <taxon>Stichotrichia</taxon>
        <taxon>Sporadotrichida</taxon>
        <taxon>Oxytrichidae</taxon>
        <taxon>Stylonychinae</taxon>
        <taxon>Stylonychia</taxon>
    </lineage>
</organism>
<keyword evidence="2" id="KW-1185">Reference proteome</keyword>
<accession>A0A078AB92</accession>
<dbReference type="AlphaFoldDB" id="A0A078AB92"/>
<evidence type="ECO:0000313" key="1">
    <source>
        <dbReference type="EMBL" id="CDW78048.1"/>
    </source>
</evidence>
<proteinExistence type="predicted"/>
<protein>
    <submittedName>
        <fullName evidence="1">Uncharacterized protein</fullName>
    </submittedName>
</protein>
<reference evidence="1 2" key="1">
    <citation type="submission" date="2014-06" db="EMBL/GenBank/DDBJ databases">
        <authorList>
            <person name="Swart Estienne"/>
        </authorList>
    </citation>
    <scope>NUCLEOTIDE SEQUENCE [LARGE SCALE GENOMIC DNA]</scope>
    <source>
        <strain evidence="1 2">130c</strain>
    </source>
</reference>
<dbReference type="EMBL" id="CCKQ01006730">
    <property type="protein sequence ID" value="CDW78048.1"/>
    <property type="molecule type" value="Genomic_DNA"/>
</dbReference>
<dbReference type="Proteomes" id="UP000039865">
    <property type="component" value="Unassembled WGS sequence"/>
</dbReference>
<name>A0A078AB92_STYLE</name>
<sequence length="252" mass="29247">MKSKIPVEFKGDTQYISLYLSPCDQKLLDSKYPGSVCQNETEKVKYAVSNSYLRVIFTNRYFDVEDFSDNPVKTTTESYSFYINRSTMRLQTFAMNRNKAIGSNSIIHESLGQFQYEFIQTDVKSLTNIERSDSNDYMVVRFMIENNLNIVERQINNFLQLLSSTGGLLGLLTTLVRSLIEPFQEFSFAQSIIKTRYLIDKNLDQNLKKKSGDKIQLMLNEAKVNSYLEMIKTLKSRIPFIYSTKEALQRIL</sequence>
<evidence type="ECO:0000313" key="2">
    <source>
        <dbReference type="Proteomes" id="UP000039865"/>
    </source>
</evidence>
<gene>
    <name evidence="1" type="primary">Contig11012.g11765</name>
    <name evidence="1" type="ORF">STYLEM_7018</name>
</gene>